<organism evidence="2 3">
    <name type="scientific">Winogradskya consettensis</name>
    <dbReference type="NCBI Taxonomy" id="113560"/>
    <lineage>
        <taxon>Bacteria</taxon>
        <taxon>Bacillati</taxon>
        <taxon>Actinomycetota</taxon>
        <taxon>Actinomycetes</taxon>
        <taxon>Micromonosporales</taxon>
        <taxon>Micromonosporaceae</taxon>
        <taxon>Winogradskya</taxon>
    </lineage>
</organism>
<gene>
    <name evidence="2" type="ORF">Aco04nite_74710</name>
</gene>
<proteinExistence type="predicted"/>
<sequence length="234" mass="23914">MPYRSAGDRPRRVQNGCNRVRDARILKSARRDLLHYLKGPVHQLIVSSVPARRGWLLPTRRGSQPGEFGAGVTVGSGASVDRGARLAPGIAVGDAVPAGSDPACEETVGDVLVGETLNRDGEGDLGIAAGDGLGGVDGDGDGGAEGTVTPGVSGRSGRTGRKWVTAATRVTAVRAAPASANSQRRRIGRAGCIVGGRAGCSWVAVTCIARADRAPRRRASRALIVGPPADRAGS</sequence>
<evidence type="ECO:0000313" key="2">
    <source>
        <dbReference type="EMBL" id="GIM81068.1"/>
    </source>
</evidence>
<dbReference type="EMBL" id="BOQP01000046">
    <property type="protein sequence ID" value="GIM81068.1"/>
    <property type="molecule type" value="Genomic_DNA"/>
</dbReference>
<feature type="compositionally biased region" description="Gly residues" evidence="1">
    <location>
        <begin position="134"/>
        <end position="145"/>
    </location>
</feature>
<name>A0A919SZ79_9ACTN</name>
<evidence type="ECO:0000256" key="1">
    <source>
        <dbReference type="SAM" id="MobiDB-lite"/>
    </source>
</evidence>
<keyword evidence="3" id="KW-1185">Reference proteome</keyword>
<dbReference type="Proteomes" id="UP000680865">
    <property type="component" value="Unassembled WGS sequence"/>
</dbReference>
<accession>A0A919SZ79</accession>
<reference evidence="2" key="1">
    <citation type="submission" date="2021-03" db="EMBL/GenBank/DDBJ databases">
        <title>Whole genome shotgun sequence of Actinoplanes consettensis NBRC 14913.</title>
        <authorList>
            <person name="Komaki H."/>
            <person name="Tamura T."/>
        </authorList>
    </citation>
    <scope>NUCLEOTIDE SEQUENCE</scope>
    <source>
        <strain evidence="2">NBRC 14913</strain>
    </source>
</reference>
<comment type="caution">
    <text evidence="2">The sequence shown here is derived from an EMBL/GenBank/DDBJ whole genome shotgun (WGS) entry which is preliminary data.</text>
</comment>
<evidence type="ECO:0000313" key="3">
    <source>
        <dbReference type="Proteomes" id="UP000680865"/>
    </source>
</evidence>
<dbReference type="AlphaFoldDB" id="A0A919SZ79"/>
<protein>
    <submittedName>
        <fullName evidence="2">Uncharacterized protein</fullName>
    </submittedName>
</protein>
<feature type="region of interest" description="Disordered" evidence="1">
    <location>
        <begin position="134"/>
        <end position="159"/>
    </location>
</feature>